<evidence type="ECO:0000256" key="1">
    <source>
        <dbReference type="ARBA" id="ARBA00004141"/>
    </source>
</evidence>
<dbReference type="FunFam" id="1.20.1250.20:FF:000013">
    <property type="entry name" value="MFS general substrate transporter"/>
    <property type="match status" value="1"/>
</dbReference>
<feature type="transmembrane region" description="Helical" evidence="6">
    <location>
        <begin position="376"/>
        <end position="397"/>
    </location>
</feature>
<dbReference type="OMA" id="AYYPRYE"/>
<dbReference type="GeneID" id="8102313"/>
<gene>
    <name evidence="7" type="ORF">TSTA_065090</name>
</gene>
<dbReference type="EMBL" id="EQ962652">
    <property type="protein sequence ID" value="EED23049.1"/>
    <property type="molecule type" value="Genomic_DNA"/>
</dbReference>
<evidence type="ECO:0000256" key="3">
    <source>
        <dbReference type="ARBA" id="ARBA00022692"/>
    </source>
</evidence>
<dbReference type="PhylomeDB" id="B8LTH1"/>
<feature type="transmembrane region" description="Helical" evidence="6">
    <location>
        <begin position="409"/>
        <end position="431"/>
    </location>
</feature>
<dbReference type="Proteomes" id="UP000001745">
    <property type="component" value="Unassembled WGS sequence"/>
</dbReference>
<dbReference type="InterPro" id="IPR011701">
    <property type="entry name" value="MFS"/>
</dbReference>
<feature type="transmembrane region" description="Helical" evidence="6">
    <location>
        <begin position="145"/>
        <end position="168"/>
    </location>
</feature>
<reference evidence="8" key="1">
    <citation type="journal article" date="2015" name="Genome Announc.">
        <title>Genome sequence of the AIDS-associated pathogen Penicillium marneffei (ATCC18224) and its near taxonomic relative Talaromyces stipitatus (ATCC10500).</title>
        <authorList>
            <person name="Nierman W.C."/>
            <person name="Fedorova-Abrams N.D."/>
            <person name="Andrianopoulos A."/>
        </authorList>
    </citation>
    <scope>NUCLEOTIDE SEQUENCE [LARGE SCALE GENOMIC DNA]</scope>
    <source>
        <strain evidence="8">ATCC 10500 / CBS 375.48 / QM 6759 / NRRL 1006</strain>
    </source>
</reference>
<keyword evidence="5 6" id="KW-0472">Membrane</keyword>
<keyword evidence="4 6" id="KW-1133">Transmembrane helix</keyword>
<evidence type="ECO:0000256" key="2">
    <source>
        <dbReference type="ARBA" id="ARBA00022448"/>
    </source>
</evidence>
<feature type="transmembrane region" description="Helical" evidence="6">
    <location>
        <begin position="443"/>
        <end position="464"/>
    </location>
</feature>
<dbReference type="Gene3D" id="1.20.1250.20">
    <property type="entry name" value="MFS general substrate transporter like domains"/>
    <property type="match status" value="2"/>
</dbReference>
<evidence type="ECO:0000256" key="5">
    <source>
        <dbReference type="ARBA" id="ARBA00023136"/>
    </source>
</evidence>
<accession>B8LTH1</accession>
<dbReference type="InterPro" id="IPR036259">
    <property type="entry name" value="MFS_trans_sf"/>
</dbReference>
<organism evidence="7 8">
    <name type="scientific">Talaromyces stipitatus (strain ATCC 10500 / CBS 375.48 / QM 6759 / NRRL 1006)</name>
    <name type="common">Penicillium stipitatum</name>
    <dbReference type="NCBI Taxonomy" id="441959"/>
    <lineage>
        <taxon>Eukaryota</taxon>
        <taxon>Fungi</taxon>
        <taxon>Dikarya</taxon>
        <taxon>Ascomycota</taxon>
        <taxon>Pezizomycotina</taxon>
        <taxon>Eurotiomycetes</taxon>
        <taxon>Eurotiomycetidae</taxon>
        <taxon>Eurotiales</taxon>
        <taxon>Trichocomaceae</taxon>
        <taxon>Talaromyces</taxon>
        <taxon>Talaromyces sect. Talaromyces</taxon>
    </lineage>
</organism>
<keyword evidence="3 6" id="KW-0812">Transmembrane</keyword>
<dbReference type="PANTHER" id="PTHR43791">
    <property type="entry name" value="PERMEASE-RELATED"/>
    <property type="match status" value="1"/>
</dbReference>
<dbReference type="AlphaFoldDB" id="B8LTH1"/>
<dbReference type="VEuPathDB" id="FungiDB:TSTA_065090"/>
<dbReference type="eggNOG" id="KOG2533">
    <property type="taxonomic scope" value="Eukaryota"/>
</dbReference>
<feature type="transmembrane region" description="Helical" evidence="6">
    <location>
        <begin position="282"/>
        <end position="308"/>
    </location>
</feature>
<evidence type="ECO:0000313" key="7">
    <source>
        <dbReference type="EMBL" id="EED23049.1"/>
    </source>
</evidence>
<keyword evidence="8" id="KW-1185">Reference proteome</keyword>
<proteinExistence type="predicted"/>
<comment type="subcellular location">
    <subcellularLocation>
        <location evidence="1">Membrane</location>
        <topology evidence="1">Multi-pass membrane protein</topology>
    </subcellularLocation>
</comment>
<feature type="transmembrane region" description="Helical" evidence="6">
    <location>
        <begin position="213"/>
        <end position="236"/>
    </location>
</feature>
<evidence type="ECO:0000313" key="8">
    <source>
        <dbReference type="Proteomes" id="UP000001745"/>
    </source>
</evidence>
<evidence type="ECO:0000256" key="6">
    <source>
        <dbReference type="SAM" id="Phobius"/>
    </source>
</evidence>
<feature type="transmembrane region" description="Helical" evidence="6">
    <location>
        <begin position="347"/>
        <end position="364"/>
    </location>
</feature>
<feature type="transmembrane region" description="Helical" evidence="6">
    <location>
        <begin position="120"/>
        <end position="139"/>
    </location>
</feature>
<dbReference type="OrthoDB" id="4217743at2759"/>
<feature type="transmembrane region" description="Helical" evidence="6">
    <location>
        <begin position="93"/>
        <end position="113"/>
    </location>
</feature>
<dbReference type="GO" id="GO:0022857">
    <property type="term" value="F:transmembrane transporter activity"/>
    <property type="evidence" value="ECO:0007669"/>
    <property type="project" value="InterPro"/>
</dbReference>
<dbReference type="RefSeq" id="XP_002340436.1">
    <property type="nucleotide sequence ID" value="XM_002340395.1"/>
</dbReference>
<dbReference type="GO" id="GO:0016020">
    <property type="term" value="C:membrane"/>
    <property type="evidence" value="ECO:0007669"/>
    <property type="project" value="UniProtKB-SubCell"/>
</dbReference>
<feature type="transmembrane region" description="Helical" evidence="6">
    <location>
        <begin position="50"/>
        <end position="67"/>
    </location>
</feature>
<feature type="transmembrane region" description="Helical" evidence="6">
    <location>
        <begin position="180"/>
        <end position="201"/>
    </location>
</feature>
<name>B8LTH1_TALSN</name>
<feature type="transmembrane region" description="Helical" evidence="6">
    <location>
        <begin position="320"/>
        <end position="340"/>
    </location>
</feature>
<sequence length="499" mass="55652">MGTDTEVAIVTRSDFPSHRLPIKTDEGILTREEAESLLNSAAEKRLVRKLDIHVILPVGVVFFWAFVDRVNLGYARLQGIEKDLHMVGNDFNVALLVQIAPYIFFEIPSNLILKHVRPSLWLGGLSLCWGLITLGQGLVKTFNGLVVLRIFLGLFESGLVPGAVYLTSMYYTRFELQKRMVGLYIANCIAIATSGLIAYGMENLQGLGSYNSWRWIYIIEGIITIALSIILLFLIADWPSQAKWLSPEEKRLLAARQIVEDGGFARMDRLDRKALVRILSDWKIYSAIIIYFAVSASVNATAFVPSIIARLGYTNAAAQAYTIPIYLVASVLAFVAAVISDRLRNRFAPCLFAVLLCVCGYSVLLNQDKVSLHAQYGALFLFNGGCFMVLPTLWTWLSNNMAGHYKRSWSSAAQIGLGNAGAIVPTMTFVVQEAPAYTRAYSVSLALIVAAGLVMILTEFGLWWENKMRDQGKRDHRLNLPQDEVENLGDDHPSFRFTY</sequence>
<keyword evidence="2" id="KW-0813">Transport</keyword>
<dbReference type="PANTHER" id="PTHR43791:SF52">
    <property type="entry name" value="TRANSPORTER, PUTATIVE (AFU_ORTHOLOGUE AFUA_1G11820)-RELATED"/>
    <property type="match status" value="1"/>
</dbReference>
<evidence type="ECO:0000256" key="4">
    <source>
        <dbReference type="ARBA" id="ARBA00022989"/>
    </source>
</evidence>
<dbReference type="FunFam" id="1.20.1250.20:FF:000057">
    <property type="entry name" value="MFS general substrate transporter"/>
    <property type="match status" value="1"/>
</dbReference>
<dbReference type="HOGENOM" id="CLU_001265_0_1_1"/>
<protein>
    <submittedName>
        <fullName evidence="7">MFS transporter, putative</fullName>
    </submittedName>
</protein>
<dbReference type="InParanoid" id="B8LTH1"/>
<dbReference type="Pfam" id="PF07690">
    <property type="entry name" value="MFS_1"/>
    <property type="match status" value="1"/>
</dbReference>
<dbReference type="SUPFAM" id="SSF103473">
    <property type="entry name" value="MFS general substrate transporter"/>
    <property type="match status" value="1"/>
</dbReference>